<protein>
    <submittedName>
        <fullName evidence="1">Uncharacterized protein</fullName>
    </submittedName>
</protein>
<gene>
    <name evidence="1" type="primary">64</name>
    <name evidence="1" type="ORF">SEA_CREWMATE_64</name>
</gene>
<proteinExistence type="predicted"/>
<reference evidence="1" key="1">
    <citation type="submission" date="2021-11" db="EMBL/GenBank/DDBJ databases">
        <authorList>
            <person name="Furlong K.P."/>
            <person name="Ghanmi N."/>
            <person name="Islam M.S."/>
            <person name="Jung D."/>
            <person name="Madani M.T."/>
            <person name="Petrova A."/>
            <person name="Ristovski M."/>
            <person name="Salikini A."/>
            <person name="Uppal M."/>
            <person name="Tran A."/>
            <person name="Tremblay V."/>
            <person name="Williams E."/>
            <person name="Giles L."/>
            <person name="McCarthy L."/>
            <person name="Wheaton K.A."/>
            <person name="Chan K."/>
            <person name="Rudner A.D."/>
            <person name="Beyer A.R."/>
            <person name="Chong R.A."/>
            <person name="Edgington N.P."/>
            <person name="Freise A.C."/>
            <person name="Garcia Costas A.M."/>
            <person name="Gibb B.P."/>
            <person name="Klyczek K.K."/>
            <person name="Swerdlow S.J."/>
            <person name="Garlena R.A."/>
            <person name="Russell D.A."/>
            <person name="Jacobs-Sera D."/>
            <person name="Hatfull G.F."/>
        </authorList>
    </citation>
    <scope>NUCLEOTIDE SEQUENCE</scope>
</reference>
<sequence length="147" mass="16179">MAAHVEYSNFSSGYAWAKCNECGWRGTKHIGAGKLSNDQARKEAAAHDVEHAKEEALMERSSKARAEALADPAEREAAAKWWVAKNDVPSMTGADSIAFVQEYRLAGMGGLVEEFRHSQTHEGDTCEHGLSAWLCEGPMHYPADRPF</sequence>
<evidence type="ECO:0000313" key="1">
    <source>
        <dbReference type="EMBL" id="UIW13315.1"/>
    </source>
</evidence>
<name>A0AA48Y3K2_9CAUD</name>
<dbReference type="KEGG" id="vg:77954708"/>
<organism evidence="1 2">
    <name type="scientific">Arthrobacter phage Crewmate</name>
    <dbReference type="NCBI Taxonomy" id="2832317"/>
    <lineage>
        <taxon>Viruses</taxon>
        <taxon>Duplodnaviria</taxon>
        <taxon>Heunggongvirae</taxon>
        <taxon>Uroviricota</taxon>
        <taxon>Caudoviricetes</taxon>
        <taxon>Casidaviridae</taxon>
        <taxon>Manhattanvirus</taxon>
        <taxon>Manhattanvirus crewmate</taxon>
    </lineage>
</organism>
<evidence type="ECO:0000313" key="2">
    <source>
        <dbReference type="Proteomes" id="UP001200761"/>
    </source>
</evidence>
<dbReference type="Proteomes" id="UP001200761">
    <property type="component" value="Segment"/>
</dbReference>
<accession>A0AA48Y3K2</accession>
<dbReference type="EMBL" id="OL549189">
    <property type="protein sequence ID" value="UIW13315.1"/>
    <property type="molecule type" value="Genomic_DNA"/>
</dbReference>
<keyword evidence="2" id="KW-1185">Reference proteome</keyword>
<dbReference type="RefSeq" id="YP_010678315.1">
    <property type="nucleotide sequence ID" value="NC_071033.1"/>
</dbReference>
<dbReference type="GeneID" id="77954708"/>